<dbReference type="Proteomes" id="UP000887013">
    <property type="component" value="Unassembled WGS sequence"/>
</dbReference>
<dbReference type="OrthoDB" id="6437663at2759"/>
<sequence>MACSKKIPSLQESASAQVAINLCQDNDFKKVALRLEKPICSIFNLDGPAPPCIGDAEAFSMWMELRKYQRSLRQYQISCNTNDKEDTEQWHAAIHKQCQRLTEGLPSSLKDKVHDWMNRIALEYFSYSRRQEMLFGVSRYLLMDVLTLASWTKAGRLDEKKLAERMLKDERLTVMQRYRMACVYRLDVHMNGLWVGLDHHEKRSFLTKKRSVTSVKTTYKYHGPMTWLEFLTKYSRHVNGRGQNRRC</sequence>
<comment type="caution">
    <text evidence="1">The sequence shown here is derived from an EMBL/GenBank/DDBJ whole genome shotgun (WGS) entry which is preliminary data.</text>
</comment>
<evidence type="ECO:0000313" key="2">
    <source>
        <dbReference type="Proteomes" id="UP000887013"/>
    </source>
</evidence>
<dbReference type="AlphaFoldDB" id="A0A8X6R346"/>
<accession>A0A8X6R346</accession>
<protein>
    <submittedName>
        <fullName evidence="1">Uncharacterized protein</fullName>
    </submittedName>
</protein>
<gene>
    <name evidence="1" type="primary">AVEN_153125_1</name>
    <name evidence="1" type="ORF">NPIL_466701</name>
</gene>
<dbReference type="EMBL" id="BMAW01132877">
    <property type="protein sequence ID" value="GFU45886.1"/>
    <property type="molecule type" value="Genomic_DNA"/>
</dbReference>
<proteinExistence type="predicted"/>
<evidence type="ECO:0000313" key="1">
    <source>
        <dbReference type="EMBL" id="GFU45886.1"/>
    </source>
</evidence>
<organism evidence="1 2">
    <name type="scientific">Nephila pilipes</name>
    <name type="common">Giant wood spider</name>
    <name type="synonym">Nephila maculata</name>
    <dbReference type="NCBI Taxonomy" id="299642"/>
    <lineage>
        <taxon>Eukaryota</taxon>
        <taxon>Metazoa</taxon>
        <taxon>Ecdysozoa</taxon>
        <taxon>Arthropoda</taxon>
        <taxon>Chelicerata</taxon>
        <taxon>Arachnida</taxon>
        <taxon>Araneae</taxon>
        <taxon>Araneomorphae</taxon>
        <taxon>Entelegynae</taxon>
        <taxon>Araneoidea</taxon>
        <taxon>Nephilidae</taxon>
        <taxon>Nephila</taxon>
    </lineage>
</organism>
<keyword evidence="2" id="KW-1185">Reference proteome</keyword>
<reference evidence="1" key="1">
    <citation type="submission" date="2020-08" db="EMBL/GenBank/DDBJ databases">
        <title>Multicomponent nature underlies the extraordinary mechanical properties of spider dragline silk.</title>
        <authorList>
            <person name="Kono N."/>
            <person name="Nakamura H."/>
            <person name="Mori M."/>
            <person name="Yoshida Y."/>
            <person name="Ohtoshi R."/>
            <person name="Malay A.D."/>
            <person name="Moran D.A.P."/>
            <person name="Tomita M."/>
            <person name="Numata K."/>
            <person name="Arakawa K."/>
        </authorList>
    </citation>
    <scope>NUCLEOTIDE SEQUENCE</scope>
</reference>
<name>A0A8X6R346_NEPPI</name>